<dbReference type="SUPFAM" id="SSF51905">
    <property type="entry name" value="FAD/NAD(P)-binding domain"/>
    <property type="match status" value="1"/>
</dbReference>
<accession>A0A2N0X4X6</accession>
<dbReference type="Pfam" id="PF13454">
    <property type="entry name" value="NAD_binding_9"/>
    <property type="match status" value="1"/>
</dbReference>
<dbReference type="PANTHER" id="PTHR43727:SF2">
    <property type="entry name" value="GROUP IV DECARBOXYLASE"/>
    <property type="match status" value="1"/>
</dbReference>
<dbReference type="Gene3D" id="3.20.20.10">
    <property type="entry name" value="Alanine racemase"/>
    <property type="match status" value="1"/>
</dbReference>
<evidence type="ECO:0000256" key="1">
    <source>
        <dbReference type="ARBA" id="ARBA00001933"/>
    </source>
</evidence>
<dbReference type="GO" id="GO:0008836">
    <property type="term" value="F:diaminopimelate decarboxylase activity"/>
    <property type="evidence" value="ECO:0007669"/>
    <property type="project" value="TreeGrafter"/>
</dbReference>
<dbReference type="SUPFAM" id="SSF50621">
    <property type="entry name" value="Alanine racemase C-terminal domain-like"/>
    <property type="match status" value="1"/>
</dbReference>
<feature type="domain" description="Orn/DAP/Arg decarboxylase 2 N-terminal" evidence="3">
    <location>
        <begin position="555"/>
        <end position="744"/>
    </location>
</feature>
<dbReference type="OrthoDB" id="3275594at2"/>
<dbReference type="Gene3D" id="2.40.37.10">
    <property type="entry name" value="Lyase, Ornithine Decarboxylase, Chain A, domain 1"/>
    <property type="match status" value="1"/>
</dbReference>
<evidence type="ECO:0000313" key="6">
    <source>
        <dbReference type="Proteomes" id="UP000233249"/>
    </source>
</evidence>
<dbReference type="PANTHER" id="PTHR43727">
    <property type="entry name" value="DIAMINOPIMELATE DECARBOXYLASE"/>
    <property type="match status" value="1"/>
</dbReference>
<feature type="domain" description="FAD-dependent urate hydroxylase HpyO/Asp monooxygenase CreE-like FAD/NAD(P)-binding" evidence="4">
    <location>
        <begin position="7"/>
        <end position="149"/>
    </location>
</feature>
<dbReference type="EMBL" id="PJAF01000047">
    <property type="protein sequence ID" value="PKF67745.1"/>
    <property type="molecule type" value="Genomic_DNA"/>
</dbReference>
<dbReference type="Pfam" id="PF02784">
    <property type="entry name" value="Orn_Arg_deC_N"/>
    <property type="match status" value="1"/>
</dbReference>
<dbReference type="RefSeq" id="WP_101174399.1">
    <property type="nucleotide sequence ID" value="NZ_JAKRKB010000017.1"/>
</dbReference>
<name>A0A2N0X4X6_9CORY</name>
<sequence>MNRTKVAIIGAGPRGLWAAEELCAQARAHRVPLDVEVWDPAPPGAGAAYAPGQPEHWTLNVSSHIVSTGLGSFDRWRLQHGEAEPLDPFPPRSRVGEFLGESWHALIEHPSPWHAVRHVPRAAGSLEHRDEGWLVDGEAYAEVLVATGHAATWPGALPRTPRVLGVYPTGQLDPVAPGARVAVRGTALTFIDAALDLTLGRGGSFAPAALEHSHDLAYSPSGREPAAIVPVGRSGRFMEVKPDPRGALAELRHKAALAEARPRVLLSPDLAVLADALADYAAALLKAAGVPGDHSEDIRSVIEGRDWTPGADPVAALRRSRDVAVGEAAPGPAWAVGQALRQLYPEVVRRVADPHRARIVGFEDLARTLERVAFGTIPGNASRLLALIDAGVVDTRHLTRPKAWEEAEIVVDAVLPPAGLVEGTLLASYLGDEAPHLILEPDGSLPRHPGLAVAGRDVEHLLPGADTLSREVHDVIPRWARGLVARHRRTAVGTPRAAATVPLTGRCEPWMVELLESPERCAGLIEDHGSPVNVHHPAPVLRNIEELICAGRDCGVDVRVFLARKANKTLRIIDAVRDAGHGVDVASERELTQVLGRGVPGDRIILSAAIKPDALLERAVRAGVAVSADSPEEADRLAAIAAGLGHSAHSARVAPRLAPDPAVLPPTRFGARAARWRAWLDAHPAGPQAPEVVGVHVHLHGYRAEDRRLALGEVLGLIDHARAAGHAPSFVDLGGGVPMSYLDDPAQWEAFLRARAALPQAHGEESFTWKNDPLTTVYPFHQNPTRGQWLREVLTGPVEMHGEVARAADALASRGLRLHLEPGRSVLDGAGLTLARVSFLKERSDGTPLVGLDMNRTQCRTTADDILVDPLLIPCASGAGQPDRPAGYEGFLVGAYCIEDEVIVRRRVRFSHGISVGDVIALPNTGGYFMHILESASHQIPLATNLATAPGTESGELAFEVDPIDLPSHHA</sequence>
<dbReference type="InterPro" id="IPR038732">
    <property type="entry name" value="HpyO/CreE_NAD-binding"/>
</dbReference>
<dbReference type="InterPro" id="IPR029066">
    <property type="entry name" value="PLP-binding_barrel"/>
</dbReference>
<proteinExistence type="predicted"/>
<evidence type="ECO:0000259" key="4">
    <source>
        <dbReference type="Pfam" id="PF13454"/>
    </source>
</evidence>
<comment type="cofactor">
    <cofactor evidence="1">
        <name>pyridoxal 5'-phosphate</name>
        <dbReference type="ChEBI" id="CHEBI:597326"/>
    </cofactor>
</comment>
<organism evidence="5 6">
    <name type="scientific">Corynebacterium mastitidis</name>
    <dbReference type="NCBI Taxonomy" id="161890"/>
    <lineage>
        <taxon>Bacteria</taxon>
        <taxon>Bacillati</taxon>
        <taxon>Actinomycetota</taxon>
        <taxon>Actinomycetes</taxon>
        <taxon>Mycobacteriales</taxon>
        <taxon>Corynebacteriaceae</taxon>
        <taxon>Corynebacterium</taxon>
    </lineage>
</organism>
<dbReference type="InterPro" id="IPR009006">
    <property type="entry name" value="Ala_racemase/Decarboxylase_C"/>
</dbReference>
<evidence type="ECO:0000259" key="3">
    <source>
        <dbReference type="Pfam" id="PF02784"/>
    </source>
</evidence>
<dbReference type="SUPFAM" id="SSF51419">
    <property type="entry name" value="PLP-binding barrel"/>
    <property type="match status" value="1"/>
</dbReference>
<keyword evidence="2" id="KW-0663">Pyridoxal phosphate</keyword>
<evidence type="ECO:0000313" key="5">
    <source>
        <dbReference type="EMBL" id="PKF67745.1"/>
    </source>
</evidence>
<evidence type="ECO:0000256" key="2">
    <source>
        <dbReference type="ARBA" id="ARBA00022898"/>
    </source>
</evidence>
<dbReference type="Proteomes" id="UP000233249">
    <property type="component" value="Unassembled WGS sequence"/>
</dbReference>
<dbReference type="STRING" id="1121365.GCA_000375365_00561"/>
<comment type="caution">
    <text evidence="5">The sequence shown here is derived from an EMBL/GenBank/DDBJ whole genome shotgun (WGS) entry which is preliminary data.</text>
</comment>
<dbReference type="AlphaFoldDB" id="A0A2N0X4X6"/>
<reference evidence="5 6" key="1">
    <citation type="submission" date="2017-12" db="EMBL/GenBank/DDBJ databases">
        <title>Corynebacterium mastitidis 16-1433 Genome.</title>
        <authorList>
            <person name="Gulvik C.A."/>
        </authorList>
    </citation>
    <scope>NUCLEOTIDE SEQUENCE [LARGE SCALE GENOMIC DNA]</scope>
    <source>
        <strain evidence="5 6">16-1433</strain>
    </source>
</reference>
<protein>
    <submittedName>
        <fullName evidence="5">Diaminopimelate decarboxylase</fullName>
    </submittedName>
</protein>
<dbReference type="InterPro" id="IPR022644">
    <property type="entry name" value="De-COase2_N"/>
</dbReference>
<gene>
    <name evidence="5" type="ORF">CXB45_10640</name>
</gene>
<dbReference type="InterPro" id="IPR036188">
    <property type="entry name" value="FAD/NAD-bd_sf"/>
</dbReference>
<dbReference type="GO" id="GO:0009089">
    <property type="term" value="P:lysine biosynthetic process via diaminopimelate"/>
    <property type="evidence" value="ECO:0007669"/>
    <property type="project" value="TreeGrafter"/>
</dbReference>